<feature type="signal peptide" evidence="1">
    <location>
        <begin position="1"/>
        <end position="20"/>
    </location>
</feature>
<dbReference type="AlphaFoldDB" id="A0A165IAD3"/>
<dbReference type="Proteomes" id="UP000077266">
    <property type="component" value="Unassembled WGS sequence"/>
</dbReference>
<organism evidence="2 3">
    <name type="scientific">Exidia glandulosa HHB12029</name>
    <dbReference type="NCBI Taxonomy" id="1314781"/>
    <lineage>
        <taxon>Eukaryota</taxon>
        <taxon>Fungi</taxon>
        <taxon>Dikarya</taxon>
        <taxon>Basidiomycota</taxon>
        <taxon>Agaricomycotina</taxon>
        <taxon>Agaricomycetes</taxon>
        <taxon>Auriculariales</taxon>
        <taxon>Exidiaceae</taxon>
        <taxon>Exidia</taxon>
    </lineage>
</organism>
<dbReference type="InParanoid" id="A0A165IAD3"/>
<sequence length="492" mass="53357">MWHIASILNLGAAQLWFSDGMPIHAARGGVNSSSRLIVGGQGFLDVTQICGDSVLLDFNSHSFMATHSESVAFAACASNESSSIPLELALRGHGLFTVVMPGSRKSTHAASGSVAGKLKPLPVVSSYDAAFIDEMISRKVIPYQNIPDAPGKSADELRALGKQLFPFSPYSYQLAICIYDWATASFTRLVFMKIFEYTDLRGNPLDMTSIAQMIWASNFATYTPQNPDFMKSFLMEPSNSLADVRRQLDIVVPELRRLSDVENRVLAAAFQAMPRTSVLAKPQLFSGQVDIFQLGVEHFGIEFLQSPLNAGPIGKPLVMPFANALSSFAAPGKVITTKMVYAFTDSFNDALHYSNGIVIVMNFPDDGSWVWEAANYVTPLSDDAAKIEYDFPPGTSFLVQSADTAIVDVPTGVGNATTKETLTIITLQPHTGKKRARAAIVARRSTAETVASVVAQASAYPATFEKDARLSGRLAHKDTGRRCRCYGVLEKA</sequence>
<dbReference type="OrthoDB" id="5364250at2759"/>
<dbReference type="STRING" id="1314781.A0A165IAD3"/>
<evidence type="ECO:0000313" key="2">
    <source>
        <dbReference type="EMBL" id="KZV93126.1"/>
    </source>
</evidence>
<feature type="chain" id="PRO_5007859191" evidence="1">
    <location>
        <begin position="21"/>
        <end position="492"/>
    </location>
</feature>
<keyword evidence="3" id="KW-1185">Reference proteome</keyword>
<keyword evidence="1" id="KW-0732">Signal</keyword>
<evidence type="ECO:0000256" key="1">
    <source>
        <dbReference type="SAM" id="SignalP"/>
    </source>
</evidence>
<gene>
    <name evidence="2" type="ORF">EXIGLDRAFT_54381</name>
</gene>
<evidence type="ECO:0000313" key="3">
    <source>
        <dbReference type="Proteomes" id="UP000077266"/>
    </source>
</evidence>
<proteinExistence type="predicted"/>
<name>A0A165IAD3_EXIGL</name>
<reference evidence="2 3" key="1">
    <citation type="journal article" date="2016" name="Mol. Biol. Evol.">
        <title>Comparative Genomics of Early-Diverging Mushroom-Forming Fungi Provides Insights into the Origins of Lignocellulose Decay Capabilities.</title>
        <authorList>
            <person name="Nagy L.G."/>
            <person name="Riley R."/>
            <person name="Tritt A."/>
            <person name="Adam C."/>
            <person name="Daum C."/>
            <person name="Floudas D."/>
            <person name="Sun H."/>
            <person name="Yadav J.S."/>
            <person name="Pangilinan J."/>
            <person name="Larsson K.H."/>
            <person name="Matsuura K."/>
            <person name="Barry K."/>
            <person name="Labutti K."/>
            <person name="Kuo R."/>
            <person name="Ohm R.A."/>
            <person name="Bhattacharya S.S."/>
            <person name="Shirouzu T."/>
            <person name="Yoshinaga Y."/>
            <person name="Martin F.M."/>
            <person name="Grigoriev I.V."/>
            <person name="Hibbett D.S."/>
        </authorList>
    </citation>
    <scope>NUCLEOTIDE SEQUENCE [LARGE SCALE GENOMIC DNA]</scope>
    <source>
        <strain evidence="2 3">HHB12029</strain>
    </source>
</reference>
<dbReference type="EMBL" id="KV425995">
    <property type="protein sequence ID" value="KZV93126.1"/>
    <property type="molecule type" value="Genomic_DNA"/>
</dbReference>
<accession>A0A165IAD3</accession>
<protein>
    <submittedName>
        <fullName evidence="2">Uncharacterized protein</fullName>
    </submittedName>
</protein>